<sequence length="390" mass="42386">MGFGQWEMVVMKAQKSWDTPVADETRDVSDASEDIHGITDDITDDAESAEVDAEAVTLLRKRHRRMTLLVVVVIVASLVSGFCWRRSLQTGSPVNCSHQTGVADEKDYCYGGFKPLQPSGPQLGRSQAGPYFAKAVKGTAAAYDAVRLAAVGGDKDAVNKSAAKARDLSQQAAETLAARTWPKSLTKQIRMVIIEYQERAAIYTNLAGNRNGEAIDWMVFGEFRPSGAQQVIRSALKLPDEPETAVPFDIRDIADGGACKGLETTKDGGQQEVDRHCFTVTVTDQVPAEITGLSIKFNLLSEDGTIRETGVRASSDIQFDDDGDIIEHGGIHKGDTVKLTMEIDPKLLRGGDRFVPSAWYVEDKAGEQHLASFTAVQSGGYDVLNAFKVR</sequence>
<keyword evidence="3" id="KW-1185">Reference proteome</keyword>
<name>A0ABM7ENX9_BIFBI</name>
<keyword evidence="1" id="KW-0812">Transmembrane</keyword>
<evidence type="ECO:0000256" key="1">
    <source>
        <dbReference type="SAM" id="Phobius"/>
    </source>
</evidence>
<proteinExistence type="predicted"/>
<dbReference type="EMBL" id="AP012323">
    <property type="protein sequence ID" value="BAQ97553.1"/>
    <property type="molecule type" value="Genomic_DNA"/>
</dbReference>
<keyword evidence="1" id="KW-1133">Transmembrane helix</keyword>
<keyword evidence="1" id="KW-0472">Membrane</keyword>
<protein>
    <recommendedName>
        <fullName evidence="4">Tat pathway signal sequence domain protein</fullName>
    </recommendedName>
</protein>
<organism evidence="2 3">
    <name type="scientific">Bifidobacterium bifidum ATCC 29521 = JCM 1255 = DSM 20456</name>
    <dbReference type="NCBI Taxonomy" id="500634"/>
    <lineage>
        <taxon>Bacteria</taxon>
        <taxon>Bacillati</taxon>
        <taxon>Actinomycetota</taxon>
        <taxon>Actinomycetes</taxon>
        <taxon>Bifidobacteriales</taxon>
        <taxon>Bifidobacteriaceae</taxon>
        <taxon>Bifidobacterium</taxon>
    </lineage>
</organism>
<evidence type="ECO:0008006" key="4">
    <source>
        <dbReference type="Google" id="ProtNLM"/>
    </source>
</evidence>
<reference evidence="3" key="2">
    <citation type="journal article" date="2015" name="J. Biotechnol.">
        <title>Complete genome sequence of Bifidobacterium bifidum JCM 1255(T) isolated from feces of a breast-fed infant.</title>
        <authorList>
            <person name="Morita H."/>
            <person name="Toh H."/>
            <person name="Oshima K."/>
            <person name="Nakano A."/>
            <person name="Shindo C."/>
            <person name="Komiya K."/>
            <person name="Arakawa K."/>
            <person name="Suda W."/>
            <person name="Honda K."/>
            <person name="Hattori M."/>
        </authorList>
    </citation>
    <scope>NUCLEOTIDE SEQUENCE [LARGE SCALE GENOMIC DNA]</scope>
    <source>
        <strain evidence="3">JCM 1255</strain>
    </source>
</reference>
<dbReference type="Proteomes" id="UP000035063">
    <property type="component" value="Chromosome"/>
</dbReference>
<evidence type="ECO:0000313" key="2">
    <source>
        <dbReference type="EMBL" id="BAQ97553.1"/>
    </source>
</evidence>
<accession>A0ABM7ENX9</accession>
<evidence type="ECO:0000313" key="3">
    <source>
        <dbReference type="Proteomes" id="UP000035063"/>
    </source>
</evidence>
<gene>
    <name evidence="2" type="ORF">BBBF_0346</name>
</gene>
<feature type="transmembrane region" description="Helical" evidence="1">
    <location>
        <begin position="68"/>
        <end position="87"/>
    </location>
</feature>
<reference evidence="2 3" key="1">
    <citation type="submission" date="2012-02" db="EMBL/GenBank/DDBJ databases">
        <title>Complete genome sequence of Bifidobacterium bifidum JCM 1255.</title>
        <authorList>
            <person name="Toh H."/>
            <person name="Oshima K."/>
            <person name="Morita H."/>
            <person name="Hattori M."/>
        </authorList>
    </citation>
    <scope>NUCLEOTIDE SEQUENCE [LARGE SCALE GENOMIC DNA]</scope>
    <source>
        <strain evidence="2 3">JCM 1255</strain>
    </source>
</reference>